<sequence>MSQVKKIAVYGSCFSRNFLSSAPYFNPTYKSYFKCVCTQFHAPFVPIQQDKIETDTSFSKKKKQFVKESSEKIFFKNMRKTTPDYLLIDLYADALKSVSFVSGKIMEISSSSKMSVIQQNLRSDYQQVWRAKLCEYKSRLIDDMEEEQIILNRCQLTKTYYDLNREIMSYSATETIERCNQFWDELNSIFMQVFPRSKVLDMRESGYIGDISYPFGHAVSHYESAYYQHMMVRLKQLTK</sequence>
<gene>
    <name evidence="1" type="ORF">HCA69_02695</name>
</gene>
<dbReference type="AlphaFoldDB" id="A0A7X0Y1J3"/>
<protein>
    <submittedName>
        <fullName evidence="1">Uncharacterized protein</fullName>
    </submittedName>
</protein>
<dbReference type="Pfam" id="PF19786">
    <property type="entry name" value="DUF6270"/>
    <property type="match status" value="1"/>
</dbReference>
<evidence type="ECO:0000313" key="2">
    <source>
        <dbReference type="Proteomes" id="UP000535908"/>
    </source>
</evidence>
<proteinExistence type="predicted"/>
<reference evidence="1 2" key="1">
    <citation type="submission" date="2020-03" db="EMBL/GenBank/DDBJ databases">
        <title>Soil Listeria distribution.</title>
        <authorList>
            <person name="Liao J."/>
            <person name="Wiedmann M."/>
        </authorList>
    </citation>
    <scope>NUCLEOTIDE SEQUENCE [LARGE SCALE GENOMIC DNA]</scope>
    <source>
        <strain evidence="1 2">FSL L7-0741</strain>
    </source>
</reference>
<dbReference type="InterPro" id="IPR046237">
    <property type="entry name" value="DUF6270"/>
</dbReference>
<dbReference type="RefSeq" id="WP_185525429.1">
    <property type="nucleotide sequence ID" value="NZ_JAARWN010000001.1"/>
</dbReference>
<organism evidence="1 2">
    <name type="scientific">Listeria grandensis</name>
    <dbReference type="NCBI Taxonomy" id="1494963"/>
    <lineage>
        <taxon>Bacteria</taxon>
        <taxon>Bacillati</taxon>
        <taxon>Bacillota</taxon>
        <taxon>Bacilli</taxon>
        <taxon>Bacillales</taxon>
        <taxon>Listeriaceae</taxon>
        <taxon>Listeria</taxon>
    </lineage>
</organism>
<comment type="caution">
    <text evidence="1">The sequence shown here is derived from an EMBL/GenBank/DDBJ whole genome shotgun (WGS) entry which is preliminary data.</text>
</comment>
<dbReference type="Proteomes" id="UP000535908">
    <property type="component" value="Unassembled WGS sequence"/>
</dbReference>
<dbReference type="EMBL" id="JAARWN010000001">
    <property type="protein sequence ID" value="MBC1935256.1"/>
    <property type="molecule type" value="Genomic_DNA"/>
</dbReference>
<accession>A0A7X0Y1J3</accession>
<name>A0A7X0Y1J3_9LIST</name>
<evidence type="ECO:0000313" key="1">
    <source>
        <dbReference type="EMBL" id="MBC1935256.1"/>
    </source>
</evidence>